<keyword evidence="3" id="KW-1185">Reference proteome</keyword>
<dbReference type="Proteomes" id="UP000502533">
    <property type="component" value="Chromosome"/>
</dbReference>
<dbReference type="InterPro" id="IPR004175">
    <property type="entry name" value="RNA_CPDase"/>
</dbReference>
<comment type="catalytic activity">
    <reaction evidence="1">
        <text>a 3'-end 2',3'-cyclophospho-ribonucleotide-RNA + H2O = a 3'-end 2'-phospho-ribonucleotide-RNA + H(+)</text>
        <dbReference type="Rhea" id="RHEA:11828"/>
        <dbReference type="Rhea" id="RHEA-COMP:10464"/>
        <dbReference type="Rhea" id="RHEA-COMP:17353"/>
        <dbReference type="ChEBI" id="CHEBI:15377"/>
        <dbReference type="ChEBI" id="CHEBI:15378"/>
        <dbReference type="ChEBI" id="CHEBI:83064"/>
        <dbReference type="ChEBI" id="CHEBI:173113"/>
        <dbReference type="EC" id="3.1.4.58"/>
    </reaction>
</comment>
<name>A0A181C8H0_9PROT</name>
<dbReference type="PANTHER" id="PTHR35561:SF1">
    <property type="entry name" value="RNA 2',3'-CYCLIC PHOSPHODIESTERASE"/>
    <property type="match status" value="1"/>
</dbReference>
<evidence type="ECO:0000313" key="2">
    <source>
        <dbReference type="EMBL" id="QIP34754.1"/>
    </source>
</evidence>
<dbReference type="PANTHER" id="PTHR35561">
    <property type="entry name" value="RNA 2',3'-CYCLIC PHOSPHODIESTERASE"/>
    <property type="match status" value="1"/>
</dbReference>
<comment type="similarity">
    <text evidence="1">Belongs to the 2H phosphoesterase superfamily. ThpR family.</text>
</comment>
<dbReference type="Gene3D" id="3.90.1140.10">
    <property type="entry name" value="Cyclic phosphodiesterase"/>
    <property type="match status" value="1"/>
</dbReference>
<sequence>MRLFIGLELPPSISLALADLRGSLPDVAWTAPESWHLTLHFIGEVTQPHQLEEIHHALCAIHAAPPLLELAAPGLFETHGRPARDVLWIGCAPDPALLHLRSRVRAVMNRILPATVPNSRRFVPHVTLGHLHNPGPELRQRWLATALPASQPQTVGHFTLFRSIRHADGPFHEALEHYPLPS</sequence>
<dbReference type="Pfam" id="PF13563">
    <property type="entry name" value="2_5_RNA_ligase2"/>
    <property type="match status" value="1"/>
</dbReference>
<proteinExistence type="inferred from homology"/>
<dbReference type="SUPFAM" id="SSF55144">
    <property type="entry name" value="LigT-like"/>
    <property type="match status" value="1"/>
</dbReference>
<feature type="short sequence motif" description="HXTX 2" evidence="1">
    <location>
        <begin position="125"/>
        <end position="128"/>
    </location>
</feature>
<evidence type="ECO:0000256" key="1">
    <source>
        <dbReference type="HAMAP-Rule" id="MF_01940"/>
    </source>
</evidence>
<feature type="active site" description="Proton acceptor" evidence="1">
    <location>
        <position position="125"/>
    </location>
</feature>
<evidence type="ECO:0000313" key="3">
    <source>
        <dbReference type="Proteomes" id="UP000502533"/>
    </source>
</evidence>
<dbReference type="HAMAP" id="MF_01940">
    <property type="entry name" value="RNA_CPDase"/>
    <property type="match status" value="1"/>
</dbReference>
<dbReference type="KEGG" id="kre:GWK63_03955"/>
<reference evidence="2 3" key="1">
    <citation type="submission" date="2020-03" db="EMBL/GenBank/DDBJ databases">
        <title>Isolation of cellulose-producing strains, genome characterization and application of the synthesized cellulose films as an economical and sustainable material for piezoelectric sensor construction.</title>
        <authorList>
            <person name="Mangayil R.K."/>
        </authorList>
    </citation>
    <scope>NUCLEOTIDE SEQUENCE [LARGE SCALE GENOMIC DNA]</scope>
    <source>
        <strain evidence="2 3">ENS 9a1a</strain>
    </source>
</reference>
<feature type="active site" description="Proton donor" evidence="1">
    <location>
        <position position="36"/>
    </location>
</feature>
<comment type="function">
    <text evidence="1">Hydrolyzes RNA 2',3'-cyclic phosphodiester to an RNA 2'-phosphomonoester.</text>
</comment>
<dbReference type="AlphaFoldDB" id="A0A181C8H0"/>
<dbReference type="RefSeq" id="WP_039999380.1">
    <property type="nucleotide sequence ID" value="NZ_CALMTF010000129.1"/>
</dbReference>
<dbReference type="GeneID" id="85021302"/>
<organism evidence="2 3">
    <name type="scientific">Komagataeibacter rhaeticus</name>
    <dbReference type="NCBI Taxonomy" id="215221"/>
    <lineage>
        <taxon>Bacteria</taxon>
        <taxon>Pseudomonadati</taxon>
        <taxon>Pseudomonadota</taxon>
        <taxon>Alphaproteobacteria</taxon>
        <taxon>Acetobacterales</taxon>
        <taxon>Acetobacteraceae</taxon>
        <taxon>Komagataeibacter</taxon>
    </lineage>
</organism>
<protein>
    <recommendedName>
        <fullName evidence="1">RNA 2',3'-cyclic phosphodiesterase</fullName>
        <shortName evidence="1">RNA 2',3'-CPDase</shortName>
        <ecNumber evidence="1">3.1.4.58</ecNumber>
    </recommendedName>
</protein>
<feature type="short sequence motif" description="HXTX 1" evidence="1">
    <location>
        <begin position="36"/>
        <end position="39"/>
    </location>
</feature>
<gene>
    <name evidence="2" type="primary">thpR</name>
    <name evidence="2" type="ORF">GWK63_03955</name>
</gene>
<dbReference type="GO" id="GO:0004113">
    <property type="term" value="F:2',3'-cyclic-nucleotide 3'-phosphodiesterase activity"/>
    <property type="evidence" value="ECO:0007669"/>
    <property type="project" value="InterPro"/>
</dbReference>
<keyword evidence="1" id="KW-0378">Hydrolase</keyword>
<accession>A0A181C8H0</accession>
<dbReference type="EC" id="3.1.4.58" evidence="1"/>
<dbReference type="EMBL" id="CP050139">
    <property type="protein sequence ID" value="QIP34754.1"/>
    <property type="molecule type" value="Genomic_DNA"/>
</dbReference>
<dbReference type="NCBIfam" id="TIGR02258">
    <property type="entry name" value="2_5_ligase"/>
    <property type="match status" value="1"/>
</dbReference>
<dbReference type="GO" id="GO:0008664">
    <property type="term" value="F:RNA 2',3'-cyclic 3'-phosphodiesterase activity"/>
    <property type="evidence" value="ECO:0007669"/>
    <property type="project" value="UniProtKB-EC"/>
</dbReference>
<dbReference type="InterPro" id="IPR009097">
    <property type="entry name" value="Cyclic_Pdiesterase"/>
</dbReference>